<evidence type="ECO:0000256" key="1">
    <source>
        <dbReference type="ARBA" id="ARBA00005560"/>
    </source>
</evidence>
<evidence type="ECO:0000313" key="4">
    <source>
        <dbReference type="EMBL" id="RWS07543.1"/>
    </source>
</evidence>
<organism evidence="4 5">
    <name type="scientific">Dinothrombium tinctorium</name>
    <dbReference type="NCBI Taxonomy" id="1965070"/>
    <lineage>
        <taxon>Eukaryota</taxon>
        <taxon>Metazoa</taxon>
        <taxon>Ecdysozoa</taxon>
        <taxon>Arthropoda</taxon>
        <taxon>Chelicerata</taxon>
        <taxon>Arachnida</taxon>
        <taxon>Acari</taxon>
        <taxon>Acariformes</taxon>
        <taxon>Trombidiformes</taxon>
        <taxon>Prostigmata</taxon>
        <taxon>Anystina</taxon>
        <taxon>Parasitengona</taxon>
        <taxon>Trombidioidea</taxon>
        <taxon>Trombidiidae</taxon>
        <taxon>Dinothrombium</taxon>
    </lineage>
</organism>
<protein>
    <submittedName>
        <fullName evidence="4">TATA-box-binding protein-like protein</fullName>
    </submittedName>
</protein>
<evidence type="ECO:0000313" key="5">
    <source>
        <dbReference type="Proteomes" id="UP000285301"/>
    </source>
</evidence>
<accession>A0A3S4QTA9</accession>
<keyword evidence="3" id="KW-0804">Transcription</keyword>
<dbReference type="InterPro" id="IPR012295">
    <property type="entry name" value="TBP_dom_sf"/>
</dbReference>
<evidence type="ECO:0000256" key="3">
    <source>
        <dbReference type="ARBA" id="ARBA00023163"/>
    </source>
</evidence>
<dbReference type="Proteomes" id="UP000285301">
    <property type="component" value="Unassembled WGS sequence"/>
</dbReference>
<dbReference type="GO" id="GO:0006352">
    <property type="term" value="P:DNA-templated transcription initiation"/>
    <property type="evidence" value="ECO:0007669"/>
    <property type="project" value="InterPro"/>
</dbReference>
<dbReference type="PANTHER" id="PTHR10126">
    <property type="entry name" value="TATA-BOX BINDING PROTEIN"/>
    <property type="match status" value="1"/>
</dbReference>
<sequence>MDSGYIRVVNVVATCNLNCDIDLNVLKEKVPYLEYNVKRFNGGILKMKFPKTTILLFRNGKVVTTGAKNSKIALRSVRKIVKHLQKLGIVCLISAFKIVNIVATSNIGKKIQLEKIYKPPIVIYEPELFPAAIYQENNSKLKGLIFSSGKIIITGFQEEIHIKPFFKRLLQSIKE</sequence>
<dbReference type="InterPro" id="IPR000814">
    <property type="entry name" value="TBP"/>
</dbReference>
<dbReference type="OrthoDB" id="2127950at2759"/>
<reference evidence="4 5" key="1">
    <citation type="journal article" date="2018" name="Gigascience">
        <title>Genomes of trombidid mites reveal novel predicted allergens and laterally-transferred genes associated with secondary metabolism.</title>
        <authorList>
            <person name="Dong X."/>
            <person name="Chaisiri K."/>
            <person name="Xia D."/>
            <person name="Armstrong S.D."/>
            <person name="Fang Y."/>
            <person name="Donnelly M.J."/>
            <person name="Kadowaki T."/>
            <person name="McGarry J.W."/>
            <person name="Darby A.C."/>
            <person name="Makepeace B.L."/>
        </authorList>
    </citation>
    <scope>NUCLEOTIDE SEQUENCE [LARGE SCALE GENOMIC DNA]</scope>
    <source>
        <strain evidence="4">UoL-WK</strain>
    </source>
</reference>
<comment type="similarity">
    <text evidence="1">Belongs to the TBP family.</text>
</comment>
<proteinExistence type="inferred from homology"/>
<keyword evidence="5" id="KW-1185">Reference proteome</keyword>
<evidence type="ECO:0000256" key="2">
    <source>
        <dbReference type="ARBA" id="ARBA00023125"/>
    </source>
</evidence>
<dbReference type="GO" id="GO:0003677">
    <property type="term" value="F:DNA binding"/>
    <property type="evidence" value="ECO:0007669"/>
    <property type="project" value="UniProtKB-KW"/>
</dbReference>
<gene>
    <name evidence="4" type="ORF">B4U79_07713</name>
</gene>
<dbReference type="SUPFAM" id="SSF55945">
    <property type="entry name" value="TATA-box binding protein-like"/>
    <property type="match status" value="2"/>
</dbReference>
<dbReference type="Pfam" id="PF00352">
    <property type="entry name" value="TBP"/>
    <property type="match status" value="2"/>
</dbReference>
<dbReference type="EMBL" id="NCKU01003423">
    <property type="protein sequence ID" value="RWS07543.1"/>
    <property type="molecule type" value="Genomic_DNA"/>
</dbReference>
<dbReference type="PRINTS" id="PR00686">
    <property type="entry name" value="TIFACTORIID"/>
</dbReference>
<dbReference type="STRING" id="1965070.A0A3S4QTA9"/>
<dbReference type="AlphaFoldDB" id="A0A3S4QTA9"/>
<dbReference type="Gene3D" id="3.30.310.10">
    <property type="entry name" value="TATA-Binding Protein"/>
    <property type="match status" value="2"/>
</dbReference>
<comment type="caution">
    <text evidence="4">The sequence shown here is derived from an EMBL/GenBank/DDBJ whole genome shotgun (WGS) entry which is preliminary data.</text>
</comment>
<keyword evidence="2" id="KW-0238">DNA-binding</keyword>
<name>A0A3S4QTA9_9ACAR</name>